<dbReference type="Proteomes" id="UP001159363">
    <property type="component" value="Chromosome 3"/>
</dbReference>
<organism evidence="2 3">
    <name type="scientific">Dryococelus australis</name>
    <dbReference type="NCBI Taxonomy" id="614101"/>
    <lineage>
        <taxon>Eukaryota</taxon>
        <taxon>Metazoa</taxon>
        <taxon>Ecdysozoa</taxon>
        <taxon>Arthropoda</taxon>
        <taxon>Hexapoda</taxon>
        <taxon>Insecta</taxon>
        <taxon>Pterygota</taxon>
        <taxon>Neoptera</taxon>
        <taxon>Polyneoptera</taxon>
        <taxon>Phasmatodea</taxon>
        <taxon>Verophasmatodea</taxon>
        <taxon>Anareolatae</taxon>
        <taxon>Phasmatidae</taxon>
        <taxon>Eurycanthinae</taxon>
        <taxon>Dryococelus</taxon>
    </lineage>
</organism>
<dbReference type="EMBL" id="JARBHB010000003">
    <property type="protein sequence ID" value="KAJ8890052.1"/>
    <property type="molecule type" value="Genomic_DNA"/>
</dbReference>
<comment type="caution">
    <text evidence="2">The sequence shown here is derived from an EMBL/GenBank/DDBJ whole genome shotgun (WGS) entry which is preliminary data.</text>
</comment>
<evidence type="ECO:0000313" key="3">
    <source>
        <dbReference type="Proteomes" id="UP001159363"/>
    </source>
</evidence>
<gene>
    <name evidence="2" type="ORF">PR048_009558</name>
</gene>
<evidence type="ECO:0000256" key="1">
    <source>
        <dbReference type="SAM" id="MobiDB-lite"/>
    </source>
</evidence>
<evidence type="ECO:0000313" key="2">
    <source>
        <dbReference type="EMBL" id="KAJ8890052.1"/>
    </source>
</evidence>
<sequence>MPTASGKPHQIRSRPFLLPTPQQTPSTSPFCLCYSLVTPSPLPRYHFRFPFQLDPSPRLHHHQRLHHHDSSGSCSLPFSWHLSQHLRHLLPHLRHPHSHLYLPHLSNVTTYILHPLTHIFFCWLHFIHHLPLPVTRNQVLATARIPHFHSVLATNTDCFEQSCACHLTNLLIRQLANPVSFTSYPFHAALETRSRGRIGRRGPYPAPEPVTMARAKANIALLPPIVRFLRPPRHPFTFSPSWRTYTHHHSSAYTFSPPHACLKYKGRQPTLDKAILDLALHRSSPTWRVSMVFVWLPISSVCRGLPGRPHGPVCRPRSHHCRSYWSLPPAPMTSPKAASAAMTIDVCFPPIGDNAPEPAASEIDSPRAIMRNGVGQFHTRRLTSDVSDTLRSLLPCISAGMKGRGKREIPEKTSRPAASSVMSPICENPELSTNKLLVSPLKVPYIGTACTAQREHNARHFQSFVRSSDGALDARRSVALIALFTSSETRKWLQLRRLPYVASAVPVSGITQQLTSQRSFSVVPAGLSSVTTLPSTLYCKARQTPLVRLDIITPPSPLILPLSGRQLGILLRGGNETLSPCVDLPLQLRHLLDGSLLHNRRLVVAWLLVLVVFESRKRSLIGWCYKFKILQLATKATTTNNTSFNHQQKIVLSHMWAIHGKILSCMWHSKTVLAFLLIIFLSSSPPSFTLKGFTSSSAMEPHAWKTVRRAHRKLKPETTVVDHPSMCRSFKAKVEGQGHQYLTWMTRYTLADLAKAGRVGSLVDPPSIEPRTFYLYARKRQSSQQRKLCLACALHFHSQNFVVCLVAGSRHTVAVTALGRGDSAARTLASHHGNLVRFPAVVVPGFSHGRIAVPNDVVRLVLLGNLPSPLLHSGAAPCSLSLKTPMLTAVQISSLHSFRFEFLMEEYRLFTKPSKLLEEAGTRKESSMACDKEMSQHSAERISGNLGKPKSRWLVQESNSGPPEGESRGLPLRHLDIGYSRLPATPSLLGTVAVADIPSVGLFSRRSSSIAWNSATHSLNNSRSGGQSNNLYSAGLDRESSTYPESCG</sequence>
<proteinExistence type="predicted"/>
<feature type="region of interest" description="Disordered" evidence="1">
    <location>
        <begin position="1"/>
        <end position="22"/>
    </location>
</feature>
<feature type="compositionally biased region" description="Polar residues" evidence="1">
    <location>
        <begin position="1016"/>
        <end position="1032"/>
    </location>
</feature>
<name>A0ABQ9I085_9NEOP</name>
<keyword evidence="3" id="KW-1185">Reference proteome</keyword>
<feature type="region of interest" description="Disordered" evidence="1">
    <location>
        <begin position="936"/>
        <end position="969"/>
    </location>
</feature>
<feature type="region of interest" description="Disordered" evidence="1">
    <location>
        <begin position="1016"/>
        <end position="1048"/>
    </location>
</feature>
<accession>A0ABQ9I085</accession>
<reference evidence="2 3" key="1">
    <citation type="submission" date="2023-02" db="EMBL/GenBank/DDBJ databases">
        <title>LHISI_Scaffold_Assembly.</title>
        <authorList>
            <person name="Stuart O.P."/>
            <person name="Cleave R."/>
            <person name="Magrath M.J.L."/>
            <person name="Mikheyev A.S."/>
        </authorList>
    </citation>
    <scope>NUCLEOTIDE SEQUENCE [LARGE SCALE GENOMIC DNA]</scope>
    <source>
        <strain evidence="2">Daus_M_001</strain>
        <tissue evidence="2">Leg muscle</tissue>
    </source>
</reference>
<protein>
    <submittedName>
        <fullName evidence="2">Uncharacterized protein</fullName>
    </submittedName>
</protein>